<keyword evidence="5" id="KW-0216">Detoxification</keyword>
<dbReference type="CDD" id="cd04730">
    <property type="entry name" value="NPD_like"/>
    <property type="match status" value="1"/>
</dbReference>
<dbReference type="EMBL" id="FXTI01000001">
    <property type="protein sequence ID" value="SMO36468.1"/>
    <property type="molecule type" value="Genomic_DNA"/>
</dbReference>
<evidence type="ECO:0000256" key="4">
    <source>
        <dbReference type="ARBA" id="ARBA00013457"/>
    </source>
</evidence>
<dbReference type="PANTHER" id="PTHR42747:SF3">
    <property type="entry name" value="NITRONATE MONOOXYGENASE-RELATED"/>
    <property type="match status" value="1"/>
</dbReference>
<evidence type="ECO:0000256" key="6">
    <source>
        <dbReference type="ARBA" id="ARBA00022630"/>
    </source>
</evidence>
<evidence type="ECO:0000256" key="2">
    <source>
        <dbReference type="ARBA" id="ARBA00003535"/>
    </source>
</evidence>
<evidence type="ECO:0000256" key="10">
    <source>
        <dbReference type="ARBA" id="ARBA00023033"/>
    </source>
</evidence>
<dbReference type="FunFam" id="3.20.20.70:FF:000154">
    <property type="entry name" value="Probable nitronate monooxygenase"/>
    <property type="match status" value="1"/>
</dbReference>
<dbReference type="GO" id="GO:0018580">
    <property type="term" value="F:nitronate monooxygenase activity"/>
    <property type="evidence" value="ECO:0007669"/>
    <property type="project" value="InterPro"/>
</dbReference>
<evidence type="ECO:0000256" key="12">
    <source>
        <dbReference type="ARBA" id="ARBA00049401"/>
    </source>
</evidence>
<keyword evidence="9" id="KW-0560">Oxidoreductase</keyword>
<dbReference type="Proteomes" id="UP000315636">
    <property type="component" value="Unassembled WGS sequence"/>
</dbReference>
<keyword evidence="6" id="KW-0285">Flavoprotein</keyword>
<dbReference type="InterPro" id="IPR013785">
    <property type="entry name" value="Aldolase_TIM"/>
</dbReference>
<dbReference type="SUPFAM" id="SSF51412">
    <property type="entry name" value="Inosine monophosphate dehydrogenase (IMPDH)"/>
    <property type="match status" value="1"/>
</dbReference>
<dbReference type="GO" id="GO:0009636">
    <property type="term" value="P:response to toxic substance"/>
    <property type="evidence" value="ECO:0007669"/>
    <property type="project" value="UniProtKB-KW"/>
</dbReference>
<name>A0A521ANU3_9BACL</name>
<dbReference type="AlphaFoldDB" id="A0A521ANU3"/>
<evidence type="ECO:0000256" key="9">
    <source>
        <dbReference type="ARBA" id="ARBA00023002"/>
    </source>
</evidence>
<keyword evidence="7" id="KW-0288">FMN</keyword>
<dbReference type="OrthoDB" id="9778912at2"/>
<comment type="similarity">
    <text evidence="3">Belongs to the nitronate monooxygenase family. NMO class I subfamily.</text>
</comment>
<evidence type="ECO:0000256" key="3">
    <source>
        <dbReference type="ARBA" id="ARBA00009881"/>
    </source>
</evidence>
<comment type="catalytic activity">
    <reaction evidence="12">
        <text>3 propionate 3-nitronate + 3 O2 + H2O = 3 3-oxopropanoate + 2 nitrate + nitrite + H2O2 + 3 H(+)</text>
        <dbReference type="Rhea" id="RHEA:57332"/>
        <dbReference type="ChEBI" id="CHEBI:15377"/>
        <dbReference type="ChEBI" id="CHEBI:15378"/>
        <dbReference type="ChEBI" id="CHEBI:15379"/>
        <dbReference type="ChEBI" id="CHEBI:16240"/>
        <dbReference type="ChEBI" id="CHEBI:16301"/>
        <dbReference type="ChEBI" id="CHEBI:17632"/>
        <dbReference type="ChEBI" id="CHEBI:33190"/>
        <dbReference type="ChEBI" id="CHEBI:136067"/>
    </reaction>
</comment>
<dbReference type="Pfam" id="PF03060">
    <property type="entry name" value="NMO"/>
    <property type="match status" value="1"/>
</dbReference>
<evidence type="ECO:0000256" key="11">
    <source>
        <dbReference type="ARBA" id="ARBA00031155"/>
    </source>
</evidence>
<dbReference type="RefSeq" id="WP_142503955.1">
    <property type="nucleotide sequence ID" value="NZ_FXTI01000001.1"/>
</dbReference>
<gene>
    <name evidence="13" type="ORF">SAMN06264849_101253</name>
</gene>
<reference evidence="13 14" key="1">
    <citation type="submission" date="2017-05" db="EMBL/GenBank/DDBJ databases">
        <authorList>
            <person name="Varghese N."/>
            <person name="Submissions S."/>
        </authorList>
    </citation>
    <scope>NUCLEOTIDE SEQUENCE [LARGE SCALE GENOMIC DNA]</scope>
    <source>
        <strain evidence="13 14">DSM 45474</strain>
    </source>
</reference>
<comment type="function">
    <text evidence="2">Nitronate monooxygenase that uses molecular oxygen to catalyze the oxidative denitrification of alkyl nitronates. Acts on propionate 3-nitronate (P3N), the presumed physiological substrate. Probably functions in the detoxification of P3N, a metabolic poison produced by plants and fungi as a defense mechanism.</text>
</comment>
<dbReference type="Gene3D" id="3.20.20.70">
    <property type="entry name" value="Aldolase class I"/>
    <property type="match status" value="1"/>
</dbReference>
<dbReference type="GO" id="GO:0000166">
    <property type="term" value="F:nucleotide binding"/>
    <property type="evidence" value="ECO:0007669"/>
    <property type="project" value="UniProtKB-KW"/>
</dbReference>
<sequence length="359" mass="38353">MTWKQTKLTERVNLSLPIVQAGMAGGVTTPDLVAAVSNGGGLGTLGAGYMSPEAMREAIMEIRQKTTRAFAVNLMIPTPYEEDAEAVQQMQDYLHAVEKKRGITTQGQTSRSGFAFEDQLNVVLEEKVPVFSFTFGTLEPSIIQQLQANGTWVMGTATTVKEALALEEQGVDAVVVQGSEAGGHRGTFQHAENMPYIGSMALIPQVADQLSIPVIASGGIMDGRSVLASLILGASGVQMGSAFLTTVESGAHERHKTALLQSTDESTVITKAFSGRPARGMQNAFIQEMKSYSGTIPPYPIQNALTKPLRKAASQQGNTEVMSLWGGQAASLGQLQSAGDLLHRVDQEVTDLVDLFHKM</sequence>
<evidence type="ECO:0000256" key="7">
    <source>
        <dbReference type="ARBA" id="ARBA00022643"/>
    </source>
</evidence>
<evidence type="ECO:0000313" key="14">
    <source>
        <dbReference type="Proteomes" id="UP000315636"/>
    </source>
</evidence>
<dbReference type="PANTHER" id="PTHR42747">
    <property type="entry name" value="NITRONATE MONOOXYGENASE-RELATED"/>
    <property type="match status" value="1"/>
</dbReference>
<evidence type="ECO:0000256" key="1">
    <source>
        <dbReference type="ARBA" id="ARBA00001917"/>
    </source>
</evidence>
<accession>A0A521ANU3</accession>
<evidence type="ECO:0000256" key="8">
    <source>
        <dbReference type="ARBA" id="ARBA00022741"/>
    </source>
</evidence>
<protein>
    <recommendedName>
        <fullName evidence="4">Probable nitronate monooxygenase</fullName>
    </recommendedName>
    <alternativeName>
        <fullName evidence="11">Propionate 3-nitronate monooxygenase</fullName>
    </alternativeName>
</protein>
<keyword evidence="8" id="KW-0547">Nucleotide-binding</keyword>
<dbReference type="InterPro" id="IPR004136">
    <property type="entry name" value="NMO"/>
</dbReference>
<evidence type="ECO:0000256" key="5">
    <source>
        <dbReference type="ARBA" id="ARBA00022575"/>
    </source>
</evidence>
<proteinExistence type="inferred from homology"/>
<evidence type="ECO:0000313" key="13">
    <source>
        <dbReference type="EMBL" id="SMO36468.1"/>
    </source>
</evidence>
<organism evidence="13 14">
    <name type="scientific">Melghirimyces algeriensis</name>
    <dbReference type="NCBI Taxonomy" id="910412"/>
    <lineage>
        <taxon>Bacteria</taxon>
        <taxon>Bacillati</taxon>
        <taxon>Bacillota</taxon>
        <taxon>Bacilli</taxon>
        <taxon>Bacillales</taxon>
        <taxon>Thermoactinomycetaceae</taxon>
        <taxon>Melghirimyces</taxon>
    </lineage>
</organism>
<keyword evidence="10 13" id="KW-0503">Monooxygenase</keyword>
<keyword evidence="14" id="KW-1185">Reference proteome</keyword>
<comment type="cofactor">
    <cofactor evidence="1">
        <name>FMN</name>
        <dbReference type="ChEBI" id="CHEBI:58210"/>
    </cofactor>
</comment>